<accession>V5WKV2</accession>
<name>V5WKV2_9SPIO</name>
<evidence type="ECO:0000256" key="1">
    <source>
        <dbReference type="SAM" id="MobiDB-lite"/>
    </source>
</evidence>
<dbReference type="EMBL" id="CP006939">
    <property type="protein sequence ID" value="AHC16169.1"/>
    <property type="molecule type" value="Genomic_DNA"/>
</dbReference>
<sequence length="47" mass="5056">MVCDATAGLKLLFWKTDNLTTGHGELPGDAFHAVPRPQSGPQPRARP</sequence>
<feature type="region of interest" description="Disordered" evidence="1">
    <location>
        <begin position="24"/>
        <end position="47"/>
    </location>
</feature>
<keyword evidence="3" id="KW-1185">Reference proteome</keyword>
<evidence type="ECO:0000313" key="3">
    <source>
        <dbReference type="Proteomes" id="UP000018680"/>
    </source>
</evidence>
<dbReference type="AlphaFoldDB" id="V5WKV2"/>
<dbReference type="KEGG" id="slr:L21SP2_2819"/>
<reference evidence="2 3" key="1">
    <citation type="journal article" date="2015" name="Stand. Genomic Sci.">
        <title>Complete genome sequence and description of Salinispira pacifica gen. nov., sp. nov., a novel spirochaete isolated form a hypersaline microbial mat.</title>
        <authorList>
            <person name="Ben Hania W."/>
            <person name="Joseph M."/>
            <person name="Schumann P."/>
            <person name="Bunk B."/>
            <person name="Fiebig A."/>
            <person name="Sproer C."/>
            <person name="Klenk H.P."/>
            <person name="Fardeau M.L."/>
            <person name="Spring S."/>
        </authorList>
    </citation>
    <scope>NUCLEOTIDE SEQUENCE [LARGE SCALE GENOMIC DNA]</scope>
    <source>
        <strain evidence="2 3">L21-RPul-D2</strain>
    </source>
</reference>
<dbReference type="HOGENOM" id="CLU_3173008_0_0_12"/>
<dbReference type="Proteomes" id="UP000018680">
    <property type="component" value="Chromosome"/>
</dbReference>
<gene>
    <name evidence="2" type="ORF">L21SP2_2819</name>
</gene>
<evidence type="ECO:0000313" key="2">
    <source>
        <dbReference type="EMBL" id="AHC16169.1"/>
    </source>
</evidence>
<organism evidence="2 3">
    <name type="scientific">Salinispira pacifica</name>
    <dbReference type="NCBI Taxonomy" id="1307761"/>
    <lineage>
        <taxon>Bacteria</taxon>
        <taxon>Pseudomonadati</taxon>
        <taxon>Spirochaetota</taxon>
        <taxon>Spirochaetia</taxon>
        <taxon>Spirochaetales</taxon>
        <taxon>Spirochaetaceae</taxon>
        <taxon>Salinispira</taxon>
    </lineage>
</organism>
<protein>
    <submittedName>
        <fullName evidence="2">Uncharacterized protein</fullName>
    </submittedName>
</protein>
<dbReference type="STRING" id="1307761.L21SP2_2819"/>
<proteinExistence type="predicted"/>